<comment type="caution">
    <text evidence="2">The sequence shown here is derived from an EMBL/GenBank/DDBJ whole genome shotgun (WGS) entry which is preliminary data.</text>
</comment>
<dbReference type="PANTHER" id="PTHR33332">
    <property type="entry name" value="REVERSE TRANSCRIPTASE DOMAIN-CONTAINING PROTEIN"/>
    <property type="match status" value="1"/>
</dbReference>
<sequence length="175" mass="20359">MQNSPLFYRNFIYYYLLDRKVVVKDEVLEIERDCHKGCPQGSVVVPNLWNFYVSRVLEFNNKKVFLQSFADDLELFSAGRVGKELETNTNEALELIHLKLVELKLELSVGKCQGLAFRSLVHHQRRKGQYNFNRKPIFKINGQSIRIGKSLKYLGFLLDSRLTWSAHILSPHSKA</sequence>
<accession>A0A4Y2J4J6</accession>
<dbReference type="Pfam" id="PF00078">
    <property type="entry name" value="RVT_1"/>
    <property type="match status" value="1"/>
</dbReference>
<keyword evidence="3" id="KW-1185">Reference proteome</keyword>
<reference evidence="2 3" key="1">
    <citation type="journal article" date="2019" name="Sci. Rep.">
        <title>Orb-weaving spider Araneus ventricosus genome elucidates the spidroin gene catalogue.</title>
        <authorList>
            <person name="Kono N."/>
            <person name="Nakamura H."/>
            <person name="Ohtoshi R."/>
            <person name="Moran D.A.P."/>
            <person name="Shinohara A."/>
            <person name="Yoshida Y."/>
            <person name="Fujiwara M."/>
            <person name="Mori M."/>
            <person name="Tomita M."/>
            <person name="Arakawa K."/>
        </authorList>
    </citation>
    <scope>NUCLEOTIDE SEQUENCE [LARGE SCALE GENOMIC DNA]</scope>
</reference>
<dbReference type="SUPFAM" id="SSF56672">
    <property type="entry name" value="DNA/RNA polymerases"/>
    <property type="match status" value="1"/>
</dbReference>
<evidence type="ECO:0000313" key="2">
    <source>
        <dbReference type="EMBL" id="GBM85181.1"/>
    </source>
</evidence>
<protein>
    <recommendedName>
        <fullName evidence="1">Reverse transcriptase domain-containing protein</fullName>
    </recommendedName>
</protein>
<organism evidence="2 3">
    <name type="scientific">Araneus ventricosus</name>
    <name type="common">Orbweaver spider</name>
    <name type="synonym">Epeira ventricosa</name>
    <dbReference type="NCBI Taxonomy" id="182803"/>
    <lineage>
        <taxon>Eukaryota</taxon>
        <taxon>Metazoa</taxon>
        <taxon>Ecdysozoa</taxon>
        <taxon>Arthropoda</taxon>
        <taxon>Chelicerata</taxon>
        <taxon>Arachnida</taxon>
        <taxon>Araneae</taxon>
        <taxon>Araneomorphae</taxon>
        <taxon>Entelegynae</taxon>
        <taxon>Araneoidea</taxon>
        <taxon>Araneidae</taxon>
        <taxon>Araneus</taxon>
    </lineage>
</organism>
<dbReference type="EMBL" id="BGPR01003212">
    <property type="protein sequence ID" value="GBM85181.1"/>
    <property type="molecule type" value="Genomic_DNA"/>
</dbReference>
<dbReference type="GO" id="GO:0071897">
    <property type="term" value="P:DNA biosynthetic process"/>
    <property type="evidence" value="ECO:0007669"/>
    <property type="project" value="UniProtKB-ARBA"/>
</dbReference>
<name>A0A4Y2J4J6_ARAVE</name>
<feature type="domain" description="Reverse transcriptase" evidence="1">
    <location>
        <begin position="1"/>
        <end position="158"/>
    </location>
</feature>
<dbReference type="AlphaFoldDB" id="A0A4Y2J4J6"/>
<gene>
    <name evidence="2" type="ORF">AVEN_21303_1</name>
</gene>
<evidence type="ECO:0000259" key="1">
    <source>
        <dbReference type="PROSITE" id="PS50878"/>
    </source>
</evidence>
<dbReference type="InterPro" id="IPR043502">
    <property type="entry name" value="DNA/RNA_pol_sf"/>
</dbReference>
<dbReference type="InterPro" id="IPR000477">
    <property type="entry name" value="RT_dom"/>
</dbReference>
<dbReference type="PROSITE" id="PS50878">
    <property type="entry name" value="RT_POL"/>
    <property type="match status" value="1"/>
</dbReference>
<proteinExistence type="predicted"/>
<dbReference type="Proteomes" id="UP000499080">
    <property type="component" value="Unassembled WGS sequence"/>
</dbReference>
<evidence type="ECO:0000313" key="3">
    <source>
        <dbReference type="Proteomes" id="UP000499080"/>
    </source>
</evidence>